<dbReference type="Gene3D" id="3.30.70.20">
    <property type="match status" value="2"/>
</dbReference>
<dbReference type="Pfam" id="PF13247">
    <property type="entry name" value="Fer4_11"/>
    <property type="match status" value="1"/>
</dbReference>
<dbReference type="InterPro" id="IPR017896">
    <property type="entry name" value="4Fe4S_Fe-S-bd"/>
</dbReference>
<feature type="domain" description="4Fe-4S ferredoxin-type" evidence="5">
    <location>
        <begin position="3"/>
        <end position="31"/>
    </location>
</feature>
<reference evidence="6" key="2">
    <citation type="submission" date="2021-08" db="EMBL/GenBank/DDBJ databases">
        <authorList>
            <person name="Dalcin Martins P."/>
        </authorList>
    </citation>
    <scope>NUCLEOTIDE SEQUENCE</scope>
    <source>
        <strain evidence="6">MAG_39</strain>
    </source>
</reference>
<dbReference type="AlphaFoldDB" id="A0A953M094"/>
<dbReference type="GO" id="GO:0051539">
    <property type="term" value="F:4 iron, 4 sulfur cluster binding"/>
    <property type="evidence" value="ECO:0007669"/>
    <property type="project" value="UniProtKB-KW"/>
</dbReference>
<organism evidence="6 7">
    <name type="scientific">Candidatus Nitrobium versatile</name>
    <dbReference type="NCBI Taxonomy" id="2884831"/>
    <lineage>
        <taxon>Bacteria</taxon>
        <taxon>Pseudomonadati</taxon>
        <taxon>Nitrospirota</taxon>
        <taxon>Nitrospiria</taxon>
        <taxon>Nitrospirales</taxon>
        <taxon>Nitrospiraceae</taxon>
        <taxon>Candidatus Nitrobium</taxon>
    </lineage>
</organism>
<dbReference type="Pfam" id="PF12797">
    <property type="entry name" value="Fer4_2"/>
    <property type="match status" value="1"/>
</dbReference>
<reference evidence="6" key="1">
    <citation type="journal article" date="2021" name="bioRxiv">
        <title>Unraveling nitrogen, sulfur and carbon metabolic pathways and microbial community transcriptional responses to substrate deprivation and toxicity stresses in a bioreactor mimicking anoxic brackish coastal sediment conditions.</title>
        <authorList>
            <person name="Martins P.D."/>
            <person name="Echeveste M.J."/>
            <person name="Arshad A."/>
            <person name="Kurth J."/>
            <person name="Ouboter H."/>
            <person name="Jetten M.S.M."/>
            <person name="Welte C.U."/>
        </authorList>
    </citation>
    <scope>NUCLEOTIDE SEQUENCE</scope>
    <source>
        <strain evidence="6">MAG_39</strain>
    </source>
</reference>
<sequence length="214" mass="23224">MKRKFIFDQNKCVGCGSCVMACKNEFQTPPHINYRSVRPANENPDVPERQFVNTACVHCDEPACAKVCPVSAYSKRKDGVVVQNQDACIGCKACVAACPYGAPQYYEPANKVRKCEFCYPRLDANQLPSCVKGCPLGALGMIDLDTGKVLTSLGTVAKVSGMVDNLPELPDKSITKPNHRFILRKPAKQVRYMVVAPAVTGGEKKGSEGPKPAI</sequence>
<comment type="caution">
    <text evidence="6">The sequence shown here is derived from an EMBL/GenBank/DDBJ whole genome shotgun (WGS) entry which is preliminary data.</text>
</comment>
<protein>
    <submittedName>
        <fullName evidence="6">4Fe-4S dicluster domain-containing protein</fullName>
    </submittedName>
</protein>
<name>A0A953M094_9BACT</name>
<dbReference type="PROSITE" id="PS00198">
    <property type="entry name" value="4FE4S_FER_1"/>
    <property type="match status" value="1"/>
</dbReference>
<keyword evidence="1" id="KW-0004">4Fe-4S</keyword>
<dbReference type="PANTHER" id="PTHR43177:SF9">
    <property type="entry name" value="PROTEIN NRFC"/>
    <property type="match status" value="1"/>
</dbReference>
<evidence type="ECO:0000313" key="7">
    <source>
        <dbReference type="Proteomes" id="UP000705867"/>
    </source>
</evidence>
<keyword evidence="2" id="KW-0479">Metal-binding</keyword>
<feature type="domain" description="4Fe-4S ferredoxin-type" evidence="5">
    <location>
        <begin position="48"/>
        <end position="78"/>
    </location>
</feature>
<keyword evidence="3" id="KW-0408">Iron</keyword>
<evidence type="ECO:0000256" key="4">
    <source>
        <dbReference type="ARBA" id="ARBA00023014"/>
    </source>
</evidence>
<evidence type="ECO:0000256" key="3">
    <source>
        <dbReference type="ARBA" id="ARBA00023004"/>
    </source>
</evidence>
<dbReference type="GO" id="GO:0046872">
    <property type="term" value="F:metal ion binding"/>
    <property type="evidence" value="ECO:0007669"/>
    <property type="project" value="UniProtKB-KW"/>
</dbReference>
<evidence type="ECO:0000256" key="2">
    <source>
        <dbReference type="ARBA" id="ARBA00022723"/>
    </source>
</evidence>
<dbReference type="Proteomes" id="UP000705867">
    <property type="component" value="Unassembled WGS sequence"/>
</dbReference>
<proteinExistence type="predicted"/>
<dbReference type="InterPro" id="IPR050954">
    <property type="entry name" value="ET_IronSulfur_Cluster-Binding"/>
</dbReference>
<dbReference type="CDD" id="cd16371">
    <property type="entry name" value="DMSOR_beta_like"/>
    <property type="match status" value="1"/>
</dbReference>
<gene>
    <name evidence="6" type="ORF">K8I29_10270</name>
</gene>
<evidence type="ECO:0000256" key="1">
    <source>
        <dbReference type="ARBA" id="ARBA00022485"/>
    </source>
</evidence>
<dbReference type="PANTHER" id="PTHR43177">
    <property type="entry name" value="PROTEIN NRFC"/>
    <property type="match status" value="1"/>
</dbReference>
<evidence type="ECO:0000313" key="6">
    <source>
        <dbReference type="EMBL" id="MBZ0156574.1"/>
    </source>
</evidence>
<dbReference type="InterPro" id="IPR017900">
    <property type="entry name" value="4Fe4S_Fe_S_CS"/>
</dbReference>
<dbReference type="SUPFAM" id="SSF54862">
    <property type="entry name" value="4Fe-4S ferredoxins"/>
    <property type="match status" value="1"/>
</dbReference>
<evidence type="ECO:0000259" key="5">
    <source>
        <dbReference type="PROSITE" id="PS51379"/>
    </source>
</evidence>
<dbReference type="PROSITE" id="PS51379">
    <property type="entry name" value="4FE4S_FER_2"/>
    <property type="match status" value="3"/>
</dbReference>
<feature type="domain" description="4Fe-4S ferredoxin-type" evidence="5">
    <location>
        <begin position="79"/>
        <end position="108"/>
    </location>
</feature>
<accession>A0A953M094</accession>
<dbReference type="EMBL" id="JAIOIV010000080">
    <property type="protein sequence ID" value="MBZ0156574.1"/>
    <property type="molecule type" value="Genomic_DNA"/>
</dbReference>
<keyword evidence="4" id="KW-0411">Iron-sulfur</keyword>